<proteinExistence type="predicted"/>
<dbReference type="EMBL" id="BAABKC010000128">
    <property type="protein sequence ID" value="GAA5078724.1"/>
    <property type="molecule type" value="Genomic_DNA"/>
</dbReference>
<reference evidence="2" key="1">
    <citation type="journal article" date="2019" name="Int. J. Syst. Evol. Microbiol.">
        <title>The Global Catalogue of Microorganisms (GCM) 10K type strain sequencing project: providing services to taxonomists for standard genome sequencing and annotation.</title>
        <authorList>
            <consortium name="The Broad Institute Genomics Platform"/>
            <consortium name="The Broad Institute Genome Sequencing Center for Infectious Disease"/>
            <person name="Wu L."/>
            <person name="Ma J."/>
        </authorList>
    </citation>
    <scope>NUCLEOTIDE SEQUENCE [LARGE SCALE GENOMIC DNA]</scope>
    <source>
        <strain evidence="2">JCM 18410</strain>
    </source>
</reference>
<name>A0ABP9LLL3_9ACTN</name>
<dbReference type="RefSeq" id="WP_345672122.1">
    <property type="nucleotide sequence ID" value="NZ_BAABKC010000128.1"/>
</dbReference>
<accession>A0ABP9LLL3</accession>
<organism evidence="1 2">
    <name type="scientific">Streptomyces similanensis</name>
    <dbReference type="NCBI Taxonomy" id="1274988"/>
    <lineage>
        <taxon>Bacteria</taxon>
        <taxon>Bacillati</taxon>
        <taxon>Actinomycetota</taxon>
        <taxon>Actinomycetes</taxon>
        <taxon>Kitasatosporales</taxon>
        <taxon>Streptomycetaceae</taxon>
        <taxon>Streptomyces</taxon>
    </lineage>
</organism>
<gene>
    <name evidence="1" type="ORF">GCM10023336_70690</name>
</gene>
<protein>
    <submittedName>
        <fullName evidence="1">Uncharacterized protein</fullName>
    </submittedName>
</protein>
<evidence type="ECO:0000313" key="2">
    <source>
        <dbReference type="Proteomes" id="UP001500124"/>
    </source>
</evidence>
<comment type="caution">
    <text evidence="1">The sequence shown here is derived from an EMBL/GenBank/DDBJ whole genome shotgun (WGS) entry which is preliminary data.</text>
</comment>
<evidence type="ECO:0000313" key="1">
    <source>
        <dbReference type="EMBL" id="GAA5078724.1"/>
    </source>
</evidence>
<sequence length="222" mass="24823">MNETICAVCDRVSETRTCVTCQSRIRGLLAQIPEQFAWLHLSRQRLLGGGGDGRSSKRLHAPTPGDERVLNMLGPASRQPVTDAEDQAGPMPFLETLATWCEAVADERGLKSVKRHVTTMTTRLTAHLPWIFEQGFVKEFFEEIQDLVRTCQKITLTEPRRELLKGVACPSCDGLTLVRYFPGDWAAECTLCPSVRLDERDYRALVQDIVNTVAIKAIPPEV</sequence>
<keyword evidence="2" id="KW-1185">Reference proteome</keyword>
<dbReference type="Proteomes" id="UP001500124">
    <property type="component" value="Unassembled WGS sequence"/>
</dbReference>